<dbReference type="InterPro" id="IPR030802">
    <property type="entry name" value="Permease_MalE"/>
</dbReference>
<feature type="transmembrane region" description="Helical" evidence="1">
    <location>
        <begin position="16"/>
        <end position="36"/>
    </location>
</feature>
<organism evidence="2">
    <name type="scientific">Mycobacterium leprae</name>
    <dbReference type="NCBI Taxonomy" id="1769"/>
    <lineage>
        <taxon>Bacteria</taxon>
        <taxon>Bacillati</taxon>
        <taxon>Actinomycetota</taxon>
        <taxon>Actinomycetes</taxon>
        <taxon>Mycobacteriales</taxon>
        <taxon>Mycobacteriaceae</taxon>
        <taxon>Mycobacterium</taxon>
    </lineage>
</organism>
<reference evidence="2" key="1">
    <citation type="submission" date="1994-01" db="EMBL/GenBank/DDBJ databases">
        <authorList>
            <person name="Smith D.R."/>
        </authorList>
    </citation>
    <scope>NUCLEOTIDE SEQUENCE</scope>
</reference>
<sequence>MDSGDRPDPTAPRARVLAFTLVALLLNELVCNIGLLEGYVSALLQGANLGAFINGLTVLIVLRELVLAKIKSASVRSYGRLGWLLPWSDRQGWAQGRR</sequence>
<keyword evidence="1" id="KW-0812">Transmembrane</keyword>
<keyword evidence="1" id="KW-0472">Membrane</keyword>
<proteinExistence type="predicted"/>
<reference evidence="2" key="2">
    <citation type="submission" date="1994-03" db="EMBL/GenBank/DDBJ databases">
        <authorList>
            <person name="Robison K."/>
        </authorList>
    </citation>
    <scope>NUCLEOTIDE SEQUENCE</scope>
</reference>
<evidence type="ECO:0000256" key="1">
    <source>
        <dbReference type="SAM" id="Phobius"/>
    </source>
</evidence>
<accession>Q49868</accession>
<keyword evidence="1" id="KW-1133">Transmembrane helix</keyword>
<dbReference type="AlphaFoldDB" id="Q49868"/>
<feature type="transmembrane region" description="Helical" evidence="1">
    <location>
        <begin position="42"/>
        <end position="62"/>
    </location>
</feature>
<protein>
    <submittedName>
        <fullName evidence="2">B229_C3_229</fullName>
    </submittedName>
</protein>
<dbReference type="GO" id="GO:0043190">
    <property type="term" value="C:ATP-binding cassette (ABC) transporter complex"/>
    <property type="evidence" value="ECO:0007669"/>
    <property type="project" value="InterPro"/>
</dbReference>
<evidence type="ECO:0000313" key="2">
    <source>
        <dbReference type="EMBL" id="AAA17304.1"/>
    </source>
</evidence>
<dbReference type="PIR" id="S72990">
    <property type="entry name" value="S72990"/>
</dbReference>
<dbReference type="EMBL" id="U00020">
    <property type="protein sequence ID" value="AAA17304.1"/>
    <property type="molecule type" value="Genomic_DNA"/>
</dbReference>
<dbReference type="Pfam" id="PF02405">
    <property type="entry name" value="MlaE"/>
    <property type="match status" value="1"/>
</dbReference>
<name>Q49868_MYCLR</name>